<evidence type="ECO:0000256" key="1">
    <source>
        <dbReference type="SAM" id="Phobius"/>
    </source>
</evidence>
<feature type="transmembrane region" description="Helical" evidence="1">
    <location>
        <begin position="209"/>
        <end position="229"/>
    </location>
</feature>
<dbReference type="Proteomes" id="UP001597601">
    <property type="component" value="Unassembled WGS sequence"/>
</dbReference>
<dbReference type="EMBL" id="JBHUON010000003">
    <property type="protein sequence ID" value="MFD2863830.1"/>
    <property type="molecule type" value="Genomic_DNA"/>
</dbReference>
<feature type="transmembrane region" description="Helical" evidence="1">
    <location>
        <begin position="241"/>
        <end position="261"/>
    </location>
</feature>
<keyword evidence="1" id="KW-0812">Transmembrane</keyword>
<reference evidence="3" key="1">
    <citation type="journal article" date="2019" name="Int. J. Syst. Evol. Microbiol.">
        <title>The Global Catalogue of Microorganisms (GCM) 10K type strain sequencing project: providing services to taxonomists for standard genome sequencing and annotation.</title>
        <authorList>
            <consortium name="The Broad Institute Genomics Platform"/>
            <consortium name="The Broad Institute Genome Sequencing Center for Infectious Disease"/>
            <person name="Wu L."/>
            <person name="Ma J."/>
        </authorList>
    </citation>
    <scope>NUCLEOTIDE SEQUENCE [LARGE SCALE GENOMIC DNA]</scope>
    <source>
        <strain evidence="3">KCTC 52232</strain>
    </source>
</reference>
<gene>
    <name evidence="2" type="ORF">ACFSYC_03940</name>
</gene>
<name>A0ABW5XJD0_9SPHI</name>
<accession>A0ABW5XJD0</accession>
<evidence type="ECO:0000313" key="2">
    <source>
        <dbReference type="EMBL" id="MFD2863830.1"/>
    </source>
</evidence>
<keyword evidence="1" id="KW-0472">Membrane</keyword>
<feature type="transmembrane region" description="Helical" evidence="1">
    <location>
        <begin position="308"/>
        <end position="335"/>
    </location>
</feature>
<evidence type="ECO:0000313" key="3">
    <source>
        <dbReference type="Proteomes" id="UP001597601"/>
    </source>
</evidence>
<keyword evidence="1" id="KW-1133">Transmembrane helix</keyword>
<dbReference type="InterPro" id="IPR007498">
    <property type="entry name" value="PqiA-like"/>
</dbReference>
<feature type="transmembrane region" description="Helical" evidence="1">
    <location>
        <begin position="356"/>
        <end position="377"/>
    </location>
</feature>
<proteinExistence type="predicted"/>
<protein>
    <submittedName>
        <fullName evidence="2">Paraquat-inducible protein A</fullName>
    </submittedName>
</protein>
<dbReference type="RefSeq" id="WP_377123749.1">
    <property type="nucleotide sequence ID" value="NZ_JBHUON010000003.1"/>
</dbReference>
<dbReference type="Pfam" id="PF04403">
    <property type="entry name" value="PqiA"/>
    <property type="match status" value="1"/>
</dbReference>
<comment type="caution">
    <text evidence="2">The sequence shown here is derived from an EMBL/GenBank/DDBJ whole genome shotgun (WGS) entry which is preliminary data.</text>
</comment>
<keyword evidence="3" id="KW-1185">Reference proteome</keyword>
<sequence length="432" mass="48630">MTRIKFSHIILLTALSLLLIGAVYCSYRLQSLSAERVQVKEDYSLSNSVTFGLFSVDQWRDRIAEVLDKKIEGYHITTQQRKDMQKAIEKELHSLVNQTVAEINQPQKSIGGKLKKLAFNAMVDAEEIHAQVRPFAKTIVAKVSSPASERRLKRIATSKIDQLEAQIYDSTRVANYEVTKYVYKKYRVSDPETFNKRITERLDTIKAALIQYTSALLACVLVALILWWLMRKQVNLQTPLFVFSLAFALLLLVTGSLLPVIEVDARIKSLEIVVMGSKVQFLNQVLFYQSKSVLGIVTTLIGQPKPDAVVVGVLIMLFVLILPLLRLIAKGIYVLSTKKIARHPVVRYLTFELEKWDMADVMVVGMVMTFIGLNGIIKSQLSMLNINSGGLKLITANGTSMQPGYFLFVAYVVFSILLSYILKKTSPSDDLK</sequence>
<organism evidence="2 3">
    <name type="scientific">Mucilaginibacter antarcticus</name>
    <dbReference type="NCBI Taxonomy" id="1855725"/>
    <lineage>
        <taxon>Bacteria</taxon>
        <taxon>Pseudomonadati</taxon>
        <taxon>Bacteroidota</taxon>
        <taxon>Sphingobacteriia</taxon>
        <taxon>Sphingobacteriales</taxon>
        <taxon>Sphingobacteriaceae</taxon>
        <taxon>Mucilaginibacter</taxon>
    </lineage>
</organism>
<feature type="transmembrane region" description="Helical" evidence="1">
    <location>
        <begin position="405"/>
        <end position="422"/>
    </location>
</feature>